<evidence type="ECO:0000256" key="2">
    <source>
        <dbReference type="ARBA" id="ARBA00005695"/>
    </source>
</evidence>
<dbReference type="InterPro" id="IPR000914">
    <property type="entry name" value="SBP_5_dom"/>
</dbReference>
<feature type="domain" description="Solute-binding protein family 5" evidence="5">
    <location>
        <begin position="76"/>
        <end position="465"/>
    </location>
</feature>
<evidence type="ECO:0000256" key="3">
    <source>
        <dbReference type="ARBA" id="ARBA00022448"/>
    </source>
</evidence>
<dbReference type="InterPro" id="IPR039424">
    <property type="entry name" value="SBP_5"/>
</dbReference>
<dbReference type="PIRSF" id="PIRSF002741">
    <property type="entry name" value="MppA"/>
    <property type="match status" value="1"/>
</dbReference>
<sequence length="570" mass="63164">MSSGQPTYGGVLRLYGPGSMDHVDPACAYYMLGGQIIRLFARQLFTYAPVKDLRDWRAVTPVPDIAVDIPSTHNGGLSANHKVYTVTLRRGVMWDTTPPREVTAHDFVRGFKRMCNPVIGAGGIRYFTSTIRGMREFCEEYAAAVPGKDATAADLAGFQNSHDIPGMFAVDDDTLVFELLRPAADFLNILALTFASPAPVEYDAHVPDSDEFRRDVRSNGPYRLVDYVHGRRLRMERNPVWRKETDPVRNQYVQSIEVTMEKATPEEVGARIRSGAADLSWASPVTEPYEIDPTDPGNDLGYALNPYLVFNVVSPNCGGALGKAGVRRAIAYAIDKAAIQRIYHDLAAGTVMRPARTAIPPGNDGYEDYDLYPTPDDRGDPDRARALLAEAGHPDGLELVAVHRDVDANPEVARSYAADLEKAGIAVRLVPMGHADYYRFLQDPDNARAGLWDLTAPSWTPDWFGNNGRAFLQPMFQTNCSRGTGNYGCYSDPEVDRLIEEALGAVDPDRARAAWHEVDRRVMEDAAIVPILVHAPTIPHLRGDRVRNAIAMPTIDRWFDLSNLWLDPPR</sequence>
<evidence type="ECO:0000259" key="5">
    <source>
        <dbReference type="Pfam" id="PF00496"/>
    </source>
</evidence>
<dbReference type="Gene3D" id="3.40.190.10">
    <property type="entry name" value="Periplasmic binding protein-like II"/>
    <property type="match status" value="1"/>
</dbReference>
<keyword evidence="3" id="KW-0813">Transport</keyword>
<comment type="similarity">
    <text evidence="2">Belongs to the bacterial solute-binding protein 5 family.</text>
</comment>
<proteinExistence type="inferred from homology"/>
<accession>A0ABP7VRD6</accession>
<comment type="caution">
    <text evidence="6">The sequence shown here is derived from an EMBL/GenBank/DDBJ whole genome shotgun (WGS) entry which is preliminary data.</text>
</comment>
<organism evidence="6 7">
    <name type="scientific">Actinomadura miaoliensis</name>
    <dbReference type="NCBI Taxonomy" id="430685"/>
    <lineage>
        <taxon>Bacteria</taxon>
        <taxon>Bacillati</taxon>
        <taxon>Actinomycetota</taxon>
        <taxon>Actinomycetes</taxon>
        <taxon>Streptosporangiales</taxon>
        <taxon>Thermomonosporaceae</taxon>
        <taxon>Actinomadura</taxon>
    </lineage>
</organism>
<evidence type="ECO:0000256" key="1">
    <source>
        <dbReference type="ARBA" id="ARBA00004196"/>
    </source>
</evidence>
<dbReference type="InterPro" id="IPR030678">
    <property type="entry name" value="Peptide/Ni-bd"/>
</dbReference>
<evidence type="ECO:0000313" key="6">
    <source>
        <dbReference type="EMBL" id="GAA4072039.1"/>
    </source>
</evidence>
<evidence type="ECO:0000256" key="4">
    <source>
        <dbReference type="ARBA" id="ARBA00022729"/>
    </source>
</evidence>
<evidence type="ECO:0000313" key="7">
    <source>
        <dbReference type="Proteomes" id="UP001500683"/>
    </source>
</evidence>
<dbReference type="PANTHER" id="PTHR30290:SF10">
    <property type="entry name" value="PERIPLASMIC OLIGOPEPTIDE-BINDING PROTEIN-RELATED"/>
    <property type="match status" value="1"/>
</dbReference>
<dbReference type="Gene3D" id="3.10.105.10">
    <property type="entry name" value="Dipeptide-binding Protein, Domain 3"/>
    <property type="match status" value="1"/>
</dbReference>
<dbReference type="SUPFAM" id="SSF53850">
    <property type="entry name" value="Periplasmic binding protein-like II"/>
    <property type="match status" value="1"/>
</dbReference>
<reference evidence="7" key="1">
    <citation type="journal article" date="2019" name="Int. J. Syst. Evol. Microbiol.">
        <title>The Global Catalogue of Microorganisms (GCM) 10K type strain sequencing project: providing services to taxonomists for standard genome sequencing and annotation.</title>
        <authorList>
            <consortium name="The Broad Institute Genomics Platform"/>
            <consortium name="The Broad Institute Genome Sequencing Center for Infectious Disease"/>
            <person name="Wu L."/>
            <person name="Ma J."/>
        </authorList>
    </citation>
    <scope>NUCLEOTIDE SEQUENCE [LARGE SCALE GENOMIC DNA]</scope>
    <source>
        <strain evidence="7">JCM 16702</strain>
    </source>
</reference>
<keyword evidence="4" id="KW-0732">Signal</keyword>
<dbReference type="PANTHER" id="PTHR30290">
    <property type="entry name" value="PERIPLASMIC BINDING COMPONENT OF ABC TRANSPORTER"/>
    <property type="match status" value="1"/>
</dbReference>
<keyword evidence="7" id="KW-1185">Reference proteome</keyword>
<name>A0ABP7VRD6_9ACTN</name>
<dbReference type="Pfam" id="PF00496">
    <property type="entry name" value="SBP_bac_5"/>
    <property type="match status" value="1"/>
</dbReference>
<dbReference type="EMBL" id="BAAAZG010000017">
    <property type="protein sequence ID" value="GAA4072039.1"/>
    <property type="molecule type" value="Genomic_DNA"/>
</dbReference>
<protein>
    <submittedName>
        <fullName evidence="6">ABC transporter substrate-binding protein</fullName>
    </submittedName>
</protein>
<gene>
    <name evidence="6" type="ORF">GCM10022214_30030</name>
</gene>
<dbReference type="RefSeq" id="WP_344946821.1">
    <property type="nucleotide sequence ID" value="NZ_BAAAZG010000017.1"/>
</dbReference>
<comment type="subcellular location">
    <subcellularLocation>
        <location evidence="1">Cell envelope</location>
    </subcellularLocation>
</comment>
<dbReference type="Proteomes" id="UP001500683">
    <property type="component" value="Unassembled WGS sequence"/>
</dbReference>
<dbReference type="CDD" id="cd08506">
    <property type="entry name" value="PBP2_clavulanate_OppA2"/>
    <property type="match status" value="1"/>
</dbReference>